<evidence type="ECO:0000313" key="2">
    <source>
        <dbReference type="Proteomes" id="UP000292818"/>
    </source>
</evidence>
<evidence type="ECO:0000313" key="1">
    <source>
        <dbReference type="EMBL" id="RZM16390.1"/>
    </source>
</evidence>
<organism evidence="1 2">
    <name type="scientific">Lactobacillus delbrueckii</name>
    <dbReference type="NCBI Taxonomy" id="1584"/>
    <lineage>
        <taxon>Bacteria</taxon>
        <taxon>Bacillati</taxon>
        <taxon>Bacillota</taxon>
        <taxon>Bacilli</taxon>
        <taxon>Lactobacillales</taxon>
        <taxon>Lactobacillaceae</taxon>
        <taxon>Lactobacillus</taxon>
    </lineage>
</organism>
<dbReference type="EMBL" id="SETJ01000045">
    <property type="protein sequence ID" value="RZM16390.1"/>
    <property type="molecule type" value="Genomic_DNA"/>
</dbReference>
<reference evidence="1 2" key="1">
    <citation type="submission" date="2019-01" db="EMBL/GenBank/DDBJ databases">
        <title>Colonization of the human gut by bovine bacteria present in Parmesan cheese.</title>
        <authorList>
            <person name="Lugli G.A."/>
            <person name="Milani C."/>
        </authorList>
    </citation>
    <scope>NUCLEOTIDE SEQUENCE [LARGE SCALE GENOMIC DNA]</scope>
    <source>
        <strain evidence="1 2">LDELB18P1</strain>
    </source>
</reference>
<dbReference type="AlphaFoldDB" id="A0A4Q7DU21"/>
<comment type="caution">
    <text evidence="1">The sequence shown here is derived from an EMBL/GenBank/DDBJ whole genome shotgun (WGS) entry which is preliminary data.</text>
</comment>
<gene>
    <name evidence="1" type="ORF">LDELB18P1_1078</name>
</gene>
<dbReference type="RefSeq" id="WP_130137518.1">
    <property type="nucleotide sequence ID" value="NZ_SETJ01000045.1"/>
</dbReference>
<accession>A0A4Q7DU21</accession>
<protein>
    <submittedName>
        <fullName evidence="1">Uncharacterized protein</fullName>
    </submittedName>
</protein>
<dbReference type="Proteomes" id="UP000292818">
    <property type="component" value="Unassembled WGS sequence"/>
</dbReference>
<sequence length="222" mass="24768">MRKIECELCGQRDLLKEGSRFVCQTCGAAYSADQLRRQFDLADQAEIYAEAKQARQLYLALAEEGDQQAAFYASLSSSQLDPATDFAPLLNQLWAALVASRALGEVIVFALAVEEECEEDFQKQAQRLELSSRQTLEKGHQKMQKEAGRAWLLMSQAAHLCVGESDDLAAVSPYFWELVDAIIDDLSINQKRGTIALGNVKEERAYFEALKAEKKVKKLVNG</sequence>
<name>A0A4Q7DU21_9LACO</name>
<proteinExistence type="predicted"/>